<accession>A0ABU0E6P0</accession>
<evidence type="ECO:0000313" key="1">
    <source>
        <dbReference type="EMBL" id="MDQ0362557.1"/>
    </source>
</evidence>
<dbReference type="Proteomes" id="UP001230220">
    <property type="component" value="Unassembled WGS sequence"/>
</dbReference>
<organism evidence="1 2">
    <name type="scientific">Breznakia pachnodae</name>
    <dbReference type="NCBI Taxonomy" id="265178"/>
    <lineage>
        <taxon>Bacteria</taxon>
        <taxon>Bacillati</taxon>
        <taxon>Bacillota</taxon>
        <taxon>Erysipelotrichia</taxon>
        <taxon>Erysipelotrichales</taxon>
        <taxon>Erysipelotrichaceae</taxon>
        <taxon>Breznakia</taxon>
    </lineage>
</organism>
<sequence length="300" mass="34833">MPKKCYVEKKFNRKSMEKIALINEVLADYGSQGYDLTLRQVYYQLVARGYIENSERSYKNIGSLINDARLAGLIDWDAITDRTRSLRGNAHWSTPADVISSARYSYMLDRWRDQPNYVEVWVEKDALIGIVGQAATKLDVPYFSCRGYTSQSEMWNAAQRFIRQFEKQSRTIIHLGDHDPSGIDMTRDIQERLNLFGADVRVKRVALTMKQIELYGPPPNPAKTTDARADGYIKKYGPESWELDALEPSVIEELIRKEVGKLTDKRLFREVERREEYDKKILIKIEKNYHAIANFVEGKF</sequence>
<gene>
    <name evidence="1" type="ORF">J2S15_003311</name>
</gene>
<evidence type="ECO:0000313" key="2">
    <source>
        <dbReference type="Proteomes" id="UP001230220"/>
    </source>
</evidence>
<comment type="caution">
    <text evidence="1">The sequence shown here is derived from an EMBL/GenBank/DDBJ whole genome shotgun (WGS) entry which is preliminary data.</text>
</comment>
<proteinExistence type="predicted"/>
<keyword evidence="2" id="KW-1185">Reference proteome</keyword>
<dbReference type="EMBL" id="JAUSUR010000007">
    <property type="protein sequence ID" value="MDQ0362557.1"/>
    <property type="molecule type" value="Genomic_DNA"/>
</dbReference>
<evidence type="ECO:0008006" key="3">
    <source>
        <dbReference type="Google" id="ProtNLM"/>
    </source>
</evidence>
<dbReference type="RefSeq" id="WP_307410282.1">
    <property type="nucleotide sequence ID" value="NZ_JAUSUR010000007.1"/>
</dbReference>
<reference evidence="1 2" key="1">
    <citation type="submission" date="2023-07" db="EMBL/GenBank/DDBJ databases">
        <title>Genomic Encyclopedia of Type Strains, Phase IV (KMG-IV): sequencing the most valuable type-strain genomes for metagenomic binning, comparative biology and taxonomic classification.</title>
        <authorList>
            <person name="Goeker M."/>
        </authorList>
    </citation>
    <scope>NUCLEOTIDE SEQUENCE [LARGE SCALE GENOMIC DNA]</scope>
    <source>
        <strain evidence="1 2">DSM 16784</strain>
    </source>
</reference>
<name>A0ABU0E6P0_9FIRM</name>
<protein>
    <recommendedName>
        <fullName evidence="3">DUF2399 domain-containing protein</fullName>
    </recommendedName>
</protein>